<dbReference type="SUPFAM" id="SSF50685">
    <property type="entry name" value="Barwin-like endoglucanases"/>
    <property type="match status" value="1"/>
</dbReference>
<evidence type="ECO:0000313" key="6">
    <source>
        <dbReference type="Proteomes" id="UP000240830"/>
    </source>
</evidence>
<dbReference type="Proteomes" id="UP000240830">
    <property type="component" value="Unassembled WGS sequence"/>
</dbReference>
<reference evidence="5 6" key="1">
    <citation type="submission" date="2016-10" db="EMBL/GenBank/DDBJ databases">
        <title>The genome of Paramicrosporidium saccamoebae is the missing link in understanding Cryptomycota and Microsporidia evolution.</title>
        <authorList>
            <person name="Quandt C.A."/>
            <person name="Beaudet D."/>
            <person name="Corsaro D."/>
            <person name="Michel R."/>
            <person name="Corradi N."/>
            <person name="James T."/>
        </authorList>
    </citation>
    <scope>NUCLEOTIDE SEQUENCE [LARGE SCALE GENOMIC DNA]</scope>
    <source>
        <strain evidence="5 6">KSL3</strain>
    </source>
</reference>
<comment type="caution">
    <text evidence="5">The sequence shown here is derived from an EMBL/GenBank/DDBJ whole genome shotgun (WGS) entry which is preliminary data.</text>
</comment>
<dbReference type="Pfam" id="PF03330">
    <property type="entry name" value="DPBB_1"/>
    <property type="match status" value="1"/>
</dbReference>
<dbReference type="Gene3D" id="2.40.40.10">
    <property type="entry name" value="RlpA-like domain"/>
    <property type="match status" value="1"/>
</dbReference>
<keyword evidence="1 3" id="KW-0732">Signal</keyword>
<dbReference type="CDD" id="cd22191">
    <property type="entry name" value="DPBB_RlpA_EXP_N-like"/>
    <property type="match status" value="1"/>
</dbReference>
<evidence type="ECO:0000256" key="2">
    <source>
        <dbReference type="SAM" id="MobiDB-lite"/>
    </source>
</evidence>
<gene>
    <name evidence="5" type="ORF">PSACC_02501</name>
</gene>
<dbReference type="EMBL" id="MTSL01000166">
    <property type="protein sequence ID" value="PJF17686.1"/>
    <property type="molecule type" value="Genomic_DNA"/>
</dbReference>
<dbReference type="InterPro" id="IPR009009">
    <property type="entry name" value="RlpA-like_DPBB"/>
</dbReference>
<evidence type="ECO:0000256" key="3">
    <source>
        <dbReference type="SAM" id="SignalP"/>
    </source>
</evidence>
<accession>A0A2H9TIY9</accession>
<protein>
    <recommendedName>
        <fullName evidence="4">RlpA-like protein double-psi beta-barrel domain-containing protein</fullName>
    </recommendedName>
</protein>
<feature type="domain" description="RlpA-like protein double-psi beta-barrel" evidence="4">
    <location>
        <begin position="63"/>
        <end position="150"/>
    </location>
</feature>
<dbReference type="PANTHER" id="PTHR31836">
    <property type="match status" value="1"/>
</dbReference>
<feature type="chain" id="PRO_5014122107" description="RlpA-like protein double-psi beta-barrel domain-containing protein" evidence="3">
    <location>
        <begin position="23"/>
        <end position="156"/>
    </location>
</feature>
<dbReference type="STRING" id="1246581.A0A2H9TIY9"/>
<evidence type="ECO:0000256" key="1">
    <source>
        <dbReference type="ARBA" id="ARBA00022729"/>
    </source>
</evidence>
<feature type="compositionally biased region" description="Low complexity" evidence="2">
    <location>
        <begin position="37"/>
        <end position="52"/>
    </location>
</feature>
<organism evidence="5 6">
    <name type="scientific">Paramicrosporidium saccamoebae</name>
    <dbReference type="NCBI Taxonomy" id="1246581"/>
    <lineage>
        <taxon>Eukaryota</taxon>
        <taxon>Fungi</taxon>
        <taxon>Fungi incertae sedis</taxon>
        <taxon>Cryptomycota</taxon>
        <taxon>Cryptomycota incertae sedis</taxon>
        <taxon>Paramicrosporidium</taxon>
    </lineage>
</organism>
<evidence type="ECO:0000313" key="5">
    <source>
        <dbReference type="EMBL" id="PJF17686.1"/>
    </source>
</evidence>
<dbReference type="InterPro" id="IPR051477">
    <property type="entry name" value="Expansin_CellWall"/>
</dbReference>
<dbReference type="PANTHER" id="PTHR31836:SF28">
    <property type="entry name" value="SRCR DOMAIN-CONTAINING PROTEIN-RELATED"/>
    <property type="match status" value="1"/>
</dbReference>
<dbReference type="OrthoDB" id="406505at2759"/>
<proteinExistence type="predicted"/>
<evidence type="ECO:0000259" key="4">
    <source>
        <dbReference type="Pfam" id="PF03330"/>
    </source>
</evidence>
<sequence length="156" mass="15988">MNTRISYIISLFAVAILGLSHAIPEKAIERAAASPAASSPASSSASSSPSSSGGSGGAPGANGGKASFYTEWKSNPGSCGSIPSDPMLCAIHPSLMPASCGKCIMIDYNGKKQKVKVTDTCPGCTPDKIDLSDEAFAKLDSKDKGILSIKWDFVPC</sequence>
<keyword evidence="6" id="KW-1185">Reference proteome</keyword>
<dbReference type="AlphaFoldDB" id="A0A2H9TIY9"/>
<name>A0A2H9TIY9_9FUNG</name>
<dbReference type="InterPro" id="IPR036908">
    <property type="entry name" value="RlpA-like_sf"/>
</dbReference>
<feature type="region of interest" description="Disordered" evidence="2">
    <location>
        <begin position="37"/>
        <end position="61"/>
    </location>
</feature>
<feature type="signal peptide" evidence="3">
    <location>
        <begin position="1"/>
        <end position="22"/>
    </location>
</feature>